<organism evidence="1 2">
    <name type="scientific">Kaistella jeonii</name>
    <dbReference type="NCBI Taxonomy" id="266749"/>
    <lineage>
        <taxon>Bacteria</taxon>
        <taxon>Pseudomonadati</taxon>
        <taxon>Bacteroidota</taxon>
        <taxon>Flavobacteriia</taxon>
        <taxon>Flavobacteriales</taxon>
        <taxon>Weeksellaceae</taxon>
        <taxon>Chryseobacterium group</taxon>
        <taxon>Kaistella</taxon>
    </lineage>
</organism>
<comment type="caution">
    <text evidence="1">The sequence shown here is derived from an EMBL/GenBank/DDBJ whole genome shotgun (WGS) entry which is preliminary data.</text>
</comment>
<dbReference type="RefSeq" id="WP_039350348.1">
    <property type="nucleotide sequence ID" value="NZ_LR134503.1"/>
</dbReference>
<dbReference type="STRING" id="266749.SAMN05421876_1029"/>
<proteinExistence type="predicted"/>
<dbReference type="EMBL" id="JSYL01000002">
    <property type="protein sequence ID" value="KIA90200.1"/>
    <property type="molecule type" value="Genomic_DNA"/>
</dbReference>
<evidence type="ECO:0000313" key="1">
    <source>
        <dbReference type="EMBL" id="KIA90200.1"/>
    </source>
</evidence>
<protein>
    <submittedName>
        <fullName evidence="1">Uncharacterized protein</fullName>
    </submittedName>
</protein>
<accession>A0A0C1D8M1</accession>
<evidence type="ECO:0000313" key="2">
    <source>
        <dbReference type="Proteomes" id="UP000031473"/>
    </source>
</evidence>
<name>A0A0C1D8M1_9FLAO</name>
<dbReference type="Proteomes" id="UP000031473">
    <property type="component" value="Unassembled WGS sequence"/>
</dbReference>
<keyword evidence="2" id="KW-1185">Reference proteome</keyword>
<gene>
    <name evidence="1" type="ORF">OA86_06355</name>
</gene>
<dbReference type="AlphaFoldDB" id="A0A0C1D8M1"/>
<reference evidence="1 2" key="1">
    <citation type="submission" date="2014-10" db="EMBL/GenBank/DDBJ databases">
        <title>Kaistella jeonii genome.</title>
        <authorList>
            <person name="Clayton J.T."/>
            <person name="Newman J.D."/>
        </authorList>
    </citation>
    <scope>NUCLEOTIDE SEQUENCE [LARGE SCALE GENOMIC DNA]</scope>
    <source>
        <strain evidence="1 2">DSM 17048</strain>
    </source>
</reference>
<sequence length="228" mass="25949">MEKIELIGATIDITQSPTDKKDNGISVDLFDKKGRIIRNDSITIIVNGVEGELYHKQGLYYTDESKYHLSDIPVNDTYTVEIKLTDGQKYILGTIKALSEEKIENIECDERGDLTKNTVIKWKDLKSIDELSIYTSILLKTPPKREDGSDNSKDKYYEYKDEIVKKIRSSGELTFLKSKYVDATSITTGFELEFRTTKSGKMNPKLLKNSGITISTSIKKNINLEKEE</sequence>